<evidence type="ECO:0000313" key="3">
    <source>
        <dbReference type="EMBL" id="SES88049.1"/>
    </source>
</evidence>
<feature type="domain" description="YhcG N-terminal" evidence="2">
    <location>
        <begin position="17"/>
        <end position="147"/>
    </location>
</feature>
<dbReference type="PANTHER" id="PTHR30547">
    <property type="entry name" value="UNCHARACTERIZED PROTEIN YHCG-RELATED"/>
    <property type="match status" value="1"/>
</dbReference>
<evidence type="ECO:0000313" key="6">
    <source>
        <dbReference type="Proteomes" id="UP000214760"/>
    </source>
</evidence>
<dbReference type="InterPro" id="IPR011856">
    <property type="entry name" value="tRNA_endonuc-like_dom_sf"/>
</dbReference>
<gene>
    <name evidence="4" type="ORF">SAMN02910262_00136</name>
    <name evidence="3" type="ORF">SAMN04487771_100152</name>
</gene>
<keyword evidence="5" id="KW-1185">Reference proteome</keyword>
<dbReference type="RefSeq" id="WP_031471110.1">
    <property type="nucleotide sequence ID" value="NZ_FOIL01000001.1"/>
</dbReference>
<dbReference type="Pfam" id="PF06250">
    <property type="entry name" value="YhcG_C"/>
    <property type="match status" value="1"/>
</dbReference>
<organism evidence="3 5">
    <name type="scientific">[Clostridium] aminophilum</name>
    <dbReference type="NCBI Taxonomy" id="1526"/>
    <lineage>
        <taxon>Bacteria</taxon>
        <taxon>Bacillati</taxon>
        <taxon>Bacillota</taxon>
        <taxon>Clostridia</taxon>
        <taxon>Lachnospirales</taxon>
        <taxon>Lachnospiraceae</taxon>
    </lineage>
</organism>
<dbReference type="EMBL" id="FOZC01000001">
    <property type="protein sequence ID" value="SFR63835.1"/>
    <property type="molecule type" value="Genomic_DNA"/>
</dbReference>
<feature type="domain" description="YhcG PDDEXK nuclease" evidence="1">
    <location>
        <begin position="170"/>
        <end position="322"/>
    </location>
</feature>
<evidence type="ECO:0000313" key="4">
    <source>
        <dbReference type="EMBL" id="SFR63835.1"/>
    </source>
</evidence>
<dbReference type="GO" id="GO:0004519">
    <property type="term" value="F:endonuclease activity"/>
    <property type="evidence" value="ECO:0007669"/>
    <property type="project" value="UniProtKB-KW"/>
</dbReference>
<dbReference type="OrthoDB" id="9801263at2"/>
<sequence length="339" mass="39535">MLINNSEYKEALSKAFECISSARYEAVVNTNNVLLHRNWKLGQIIIEKSEWGNKFIDNLASDIKIQFPEATGFSVRNLKYMKKFSGMFNENEIDSMGFSGLTWYHHIALMDKTDTKELYLWYMGKAIENGWTRDVMVMQIESNLYDRQSVKKIQNFTGKLPDKQSELAIQTMKDPYIFDFVQMTDRMIETDIEHEMVKNVSKLLLELGKGFAYVGEQFQLKVQDEEFYIDLLFYNYIMHCFFAVELKTGKFKPEYAGKMNFYLSVLDDQVKSVADNPSVGLILCRDENRLVAEYALKDMTKPIGVSEYKLLEDIPTELQDTVPSLEDMESRIIDKYKCE</sequence>
<dbReference type="Proteomes" id="UP000199820">
    <property type="component" value="Unassembled WGS sequence"/>
</dbReference>
<dbReference type="GO" id="GO:0003676">
    <property type="term" value="F:nucleic acid binding"/>
    <property type="evidence" value="ECO:0007669"/>
    <property type="project" value="InterPro"/>
</dbReference>
<name>A0A1I0A4D1_9FIRM</name>
<evidence type="ECO:0000313" key="5">
    <source>
        <dbReference type="Proteomes" id="UP000199820"/>
    </source>
</evidence>
<dbReference type="InterPro" id="IPR009362">
    <property type="entry name" value="YhcG_C"/>
</dbReference>
<dbReference type="EMBL" id="FOIL01000001">
    <property type="protein sequence ID" value="SES88049.1"/>
    <property type="molecule type" value="Genomic_DNA"/>
</dbReference>
<evidence type="ECO:0000259" key="1">
    <source>
        <dbReference type="Pfam" id="PF06250"/>
    </source>
</evidence>
<dbReference type="STRING" id="1526.SAMN02910262_00136"/>
<reference evidence="5 6" key="1">
    <citation type="submission" date="2016-10" db="EMBL/GenBank/DDBJ databases">
        <authorList>
            <person name="de Groot N.N."/>
        </authorList>
    </citation>
    <scope>NUCLEOTIDE SEQUENCE [LARGE SCALE GENOMIC DNA]</scope>
    <source>
        <strain evidence="4 6">F</strain>
        <strain evidence="3 5">KH1P1</strain>
    </source>
</reference>
<dbReference type="Proteomes" id="UP000214760">
    <property type="component" value="Unassembled WGS sequence"/>
</dbReference>
<dbReference type="InterPro" id="IPR053148">
    <property type="entry name" value="PD-DEXK-like_domain"/>
</dbReference>
<proteinExistence type="predicted"/>
<dbReference type="PANTHER" id="PTHR30547:SF5">
    <property type="entry name" value="NUCLEASE YHCG-RELATED"/>
    <property type="match status" value="1"/>
</dbReference>
<keyword evidence="3" id="KW-0255">Endonuclease</keyword>
<dbReference type="AlphaFoldDB" id="A0A1I0A4D1"/>
<dbReference type="Gene3D" id="3.40.1350.10">
    <property type="match status" value="1"/>
</dbReference>
<protein>
    <submittedName>
        <fullName evidence="3">Predicted nuclease of restriction endonuclease-like (RecB) superfamily, DUF1016 family</fullName>
    </submittedName>
</protein>
<keyword evidence="3" id="KW-0540">Nuclease</keyword>
<dbReference type="Pfam" id="PF17761">
    <property type="entry name" value="DUF1016_N"/>
    <property type="match status" value="1"/>
</dbReference>
<keyword evidence="3" id="KW-0378">Hydrolase</keyword>
<evidence type="ECO:0000259" key="2">
    <source>
        <dbReference type="Pfam" id="PF17761"/>
    </source>
</evidence>
<accession>A0A1I0A4D1</accession>
<dbReference type="InterPro" id="IPR041527">
    <property type="entry name" value="YhcG_N"/>
</dbReference>